<reference evidence="2 3" key="1">
    <citation type="journal article" date="2021" name="bioRxiv">
        <title>Chromosome-scale and haplotype-resolved genome assembly of a tetraploid potato cultivar.</title>
        <authorList>
            <person name="Sun H."/>
            <person name="Jiao W.-B."/>
            <person name="Krause K."/>
            <person name="Campoy J.A."/>
            <person name="Goel M."/>
            <person name="Folz-Donahue K."/>
            <person name="Kukat C."/>
            <person name="Huettel B."/>
            <person name="Schneeberger K."/>
        </authorList>
    </citation>
    <scope>NUCLEOTIDE SEQUENCE [LARGE SCALE GENOMIC DNA]</scope>
    <source>
        <strain evidence="2">SolTubOtavaFocal</strain>
        <tissue evidence="2">Leaves</tissue>
    </source>
</reference>
<proteinExistence type="predicted"/>
<evidence type="ECO:0000313" key="2">
    <source>
        <dbReference type="EMBL" id="KAH0773527.1"/>
    </source>
</evidence>
<name>A0ABQ7VYF0_SOLTU</name>
<evidence type="ECO:0000313" key="3">
    <source>
        <dbReference type="Proteomes" id="UP000826656"/>
    </source>
</evidence>
<accession>A0ABQ7VYF0</accession>
<evidence type="ECO:0000256" key="1">
    <source>
        <dbReference type="SAM" id="MobiDB-lite"/>
    </source>
</evidence>
<comment type="caution">
    <text evidence="2">The sequence shown here is derived from an EMBL/GenBank/DDBJ whole genome shotgun (WGS) entry which is preliminary data.</text>
</comment>
<sequence>MPGTTTVGEEPPKATPPSPLRRPLSISLRSFSSLLPLPLSLLLLLFQAREATMYDEDSNSGASSLLSFRRGSNLWSATATTTGSNLTKLRPGALVRLAATRASQREPTIAREPALTGELPSHLLLSQREREANSNRKTTSSAYDEQPATTSISGEDKFQTELFRSIQLL</sequence>
<organism evidence="2 3">
    <name type="scientific">Solanum tuberosum</name>
    <name type="common">Potato</name>
    <dbReference type="NCBI Taxonomy" id="4113"/>
    <lineage>
        <taxon>Eukaryota</taxon>
        <taxon>Viridiplantae</taxon>
        <taxon>Streptophyta</taxon>
        <taxon>Embryophyta</taxon>
        <taxon>Tracheophyta</taxon>
        <taxon>Spermatophyta</taxon>
        <taxon>Magnoliopsida</taxon>
        <taxon>eudicotyledons</taxon>
        <taxon>Gunneridae</taxon>
        <taxon>Pentapetalae</taxon>
        <taxon>asterids</taxon>
        <taxon>lamiids</taxon>
        <taxon>Solanales</taxon>
        <taxon>Solanaceae</taxon>
        <taxon>Solanoideae</taxon>
        <taxon>Solaneae</taxon>
        <taxon>Solanum</taxon>
    </lineage>
</organism>
<feature type="region of interest" description="Disordered" evidence="1">
    <location>
        <begin position="1"/>
        <end position="21"/>
    </location>
</feature>
<gene>
    <name evidence="2" type="ORF">KY290_010664</name>
</gene>
<dbReference type="EMBL" id="JAIVGD010000005">
    <property type="protein sequence ID" value="KAH0773527.1"/>
    <property type="molecule type" value="Genomic_DNA"/>
</dbReference>
<protein>
    <submittedName>
        <fullName evidence="2">Uncharacterized protein</fullName>
    </submittedName>
</protein>
<dbReference type="Proteomes" id="UP000826656">
    <property type="component" value="Unassembled WGS sequence"/>
</dbReference>
<feature type="region of interest" description="Disordered" evidence="1">
    <location>
        <begin position="127"/>
        <end position="156"/>
    </location>
</feature>
<keyword evidence="3" id="KW-1185">Reference proteome</keyword>
<feature type="compositionally biased region" description="Polar residues" evidence="1">
    <location>
        <begin position="135"/>
        <end position="153"/>
    </location>
</feature>